<accession>A0A0L0F6B6</accession>
<dbReference type="InterPro" id="IPR011060">
    <property type="entry name" value="RibuloseP-bd_barrel"/>
</dbReference>
<dbReference type="AlphaFoldDB" id="A0A0L0F6B6"/>
<keyword evidence="6" id="KW-0663">Pyridoxal phosphate</keyword>
<evidence type="ECO:0000256" key="5">
    <source>
        <dbReference type="ARBA" id="ARBA00022822"/>
    </source>
</evidence>
<comment type="pathway">
    <text evidence="2">Amino-acid biosynthesis; L-tryptophan biosynthesis; L-tryptophan from chorismate: step 5/5.</text>
</comment>
<evidence type="ECO:0000256" key="2">
    <source>
        <dbReference type="ARBA" id="ARBA00004733"/>
    </source>
</evidence>
<evidence type="ECO:0000256" key="9">
    <source>
        <dbReference type="ARBA" id="ARBA00049047"/>
    </source>
</evidence>
<organism evidence="10 11">
    <name type="scientific">Sphaeroforma arctica JP610</name>
    <dbReference type="NCBI Taxonomy" id="667725"/>
    <lineage>
        <taxon>Eukaryota</taxon>
        <taxon>Ichthyosporea</taxon>
        <taxon>Ichthyophonida</taxon>
        <taxon>Sphaeroforma</taxon>
    </lineage>
</organism>
<dbReference type="UniPathway" id="UPA00035">
    <property type="reaction ID" value="UER00044"/>
</dbReference>
<evidence type="ECO:0000256" key="4">
    <source>
        <dbReference type="ARBA" id="ARBA00022605"/>
    </source>
</evidence>
<dbReference type="GO" id="GO:0005737">
    <property type="term" value="C:cytoplasm"/>
    <property type="evidence" value="ECO:0007669"/>
    <property type="project" value="TreeGrafter"/>
</dbReference>
<protein>
    <recommendedName>
        <fullName evidence="3">tryptophan synthase</fullName>
        <ecNumber evidence="3">4.2.1.20</ecNumber>
    </recommendedName>
</protein>
<dbReference type="Pfam" id="PF00290">
    <property type="entry name" value="Trp_syntA"/>
    <property type="match status" value="1"/>
</dbReference>
<keyword evidence="5" id="KW-0822">Tryptophan biosynthesis</keyword>
<dbReference type="STRING" id="667725.A0A0L0F6B6"/>
<feature type="non-terminal residue" evidence="10">
    <location>
        <position position="1"/>
    </location>
</feature>
<proteinExistence type="predicted"/>
<keyword evidence="11" id="KW-1185">Reference proteome</keyword>
<dbReference type="eggNOG" id="KOG1395">
    <property type="taxonomic scope" value="Eukaryota"/>
</dbReference>
<name>A0A0L0F6B6_9EUKA</name>
<dbReference type="SUPFAM" id="SSF53686">
    <property type="entry name" value="Tryptophan synthase beta subunit-like PLP-dependent enzymes"/>
    <property type="match status" value="1"/>
</dbReference>
<dbReference type="SUPFAM" id="SSF51366">
    <property type="entry name" value="Ribulose-phoshate binding barrel"/>
    <property type="match status" value="1"/>
</dbReference>
<evidence type="ECO:0000256" key="3">
    <source>
        <dbReference type="ARBA" id="ARBA00012043"/>
    </source>
</evidence>
<dbReference type="InterPro" id="IPR036052">
    <property type="entry name" value="TrpB-like_PALP_sf"/>
</dbReference>
<dbReference type="RefSeq" id="XP_014146003.1">
    <property type="nucleotide sequence ID" value="XM_014290528.1"/>
</dbReference>
<dbReference type="PANTHER" id="PTHR48077">
    <property type="entry name" value="TRYPTOPHAN SYNTHASE-RELATED"/>
    <property type="match status" value="1"/>
</dbReference>
<dbReference type="Gene3D" id="3.40.50.1100">
    <property type="match status" value="1"/>
</dbReference>
<comment type="cofactor">
    <cofactor evidence="1">
        <name>pyridoxal 5'-phosphate</name>
        <dbReference type="ChEBI" id="CHEBI:597326"/>
    </cofactor>
</comment>
<reference evidence="10 11" key="1">
    <citation type="submission" date="2011-02" db="EMBL/GenBank/DDBJ databases">
        <title>The Genome Sequence of Sphaeroforma arctica JP610.</title>
        <authorList>
            <consortium name="The Broad Institute Genome Sequencing Platform"/>
            <person name="Russ C."/>
            <person name="Cuomo C."/>
            <person name="Young S.K."/>
            <person name="Zeng Q."/>
            <person name="Gargeya S."/>
            <person name="Alvarado L."/>
            <person name="Berlin A."/>
            <person name="Chapman S.B."/>
            <person name="Chen Z."/>
            <person name="Freedman E."/>
            <person name="Gellesch M."/>
            <person name="Goldberg J."/>
            <person name="Griggs A."/>
            <person name="Gujja S."/>
            <person name="Heilman E."/>
            <person name="Heiman D."/>
            <person name="Howarth C."/>
            <person name="Mehta T."/>
            <person name="Neiman D."/>
            <person name="Pearson M."/>
            <person name="Roberts A."/>
            <person name="Saif S."/>
            <person name="Shea T."/>
            <person name="Shenoy N."/>
            <person name="Sisk P."/>
            <person name="Stolte C."/>
            <person name="Sykes S."/>
            <person name="White J."/>
            <person name="Yandava C."/>
            <person name="Burger G."/>
            <person name="Gray M.W."/>
            <person name="Holland P.W.H."/>
            <person name="King N."/>
            <person name="Lang F.B.F."/>
            <person name="Roger A.J."/>
            <person name="Ruiz-Trillo I."/>
            <person name="Haas B."/>
            <person name="Nusbaum C."/>
            <person name="Birren B."/>
        </authorList>
    </citation>
    <scope>NUCLEOTIDE SEQUENCE [LARGE SCALE GENOMIC DNA]</scope>
    <source>
        <strain evidence="10 11">JP610</strain>
    </source>
</reference>
<dbReference type="OrthoDB" id="10050244at2759"/>
<dbReference type="GO" id="GO:0004834">
    <property type="term" value="F:tryptophan synthase activity"/>
    <property type="evidence" value="ECO:0007669"/>
    <property type="project" value="UniProtKB-EC"/>
</dbReference>
<evidence type="ECO:0000313" key="11">
    <source>
        <dbReference type="Proteomes" id="UP000054560"/>
    </source>
</evidence>
<dbReference type="InterPro" id="IPR013785">
    <property type="entry name" value="Aldolase_TIM"/>
</dbReference>
<dbReference type="InterPro" id="IPR023026">
    <property type="entry name" value="Trp_synth_beta/beta-like"/>
</dbReference>
<dbReference type="Gene3D" id="3.20.20.70">
    <property type="entry name" value="Aldolase class I"/>
    <property type="match status" value="1"/>
</dbReference>
<evidence type="ECO:0000313" key="10">
    <source>
        <dbReference type="EMBL" id="KNC72101.1"/>
    </source>
</evidence>
<dbReference type="Proteomes" id="UP000054560">
    <property type="component" value="Unassembled WGS sequence"/>
</dbReference>
<dbReference type="InterPro" id="IPR002028">
    <property type="entry name" value="Trp_synthase_suA"/>
</dbReference>
<comment type="catalytic activity">
    <reaction evidence="9">
        <text>(1S,2R)-1-C-(indol-3-yl)glycerol 3-phosphate + L-serine = D-glyceraldehyde 3-phosphate + L-tryptophan + H2O</text>
        <dbReference type="Rhea" id="RHEA:10532"/>
        <dbReference type="ChEBI" id="CHEBI:15377"/>
        <dbReference type="ChEBI" id="CHEBI:33384"/>
        <dbReference type="ChEBI" id="CHEBI:57912"/>
        <dbReference type="ChEBI" id="CHEBI:58866"/>
        <dbReference type="ChEBI" id="CHEBI:59776"/>
        <dbReference type="EC" id="4.2.1.20"/>
    </reaction>
</comment>
<dbReference type="EMBL" id="KQ247579">
    <property type="protein sequence ID" value="KNC72101.1"/>
    <property type="molecule type" value="Genomic_DNA"/>
</dbReference>
<keyword evidence="7" id="KW-0057">Aromatic amino acid biosynthesis</keyword>
<dbReference type="GeneID" id="25915854"/>
<evidence type="ECO:0000256" key="6">
    <source>
        <dbReference type="ARBA" id="ARBA00022898"/>
    </source>
</evidence>
<keyword evidence="4" id="KW-0028">Amino-acid biosynthesis</keyword>
<gene>
    <name evidence="10" type="ORF">SARC_15350</name>
</gene>
<dbReference type="EC" id="4.2.1.20" evidence="3"/>
<evidence type="ECO:0000256" key="8">
    <source>
        <dbReference type="ARBA" id="ARBA00023239"/>
    </source>
</evidence>
<sequence length="148" mass="15976">VCDLPIAIGFGVSTREQFQTMAGLGDGVVIGSAVCKAIVADESVAPAEAAAAFVAMVTGRSAEQVSQAASQTAAGSDDSWKFKASTELDTEANDAEFTFGDFGGRYVPETLVDALDELDRVWKELKDDPAFWEEFRSYYQYIGRPVRM</sequence>
<dbReference type="PANTHER" id="PTHR48077:SF3">
    <property type="entry name" value="TRYPTOPHAN SYNTHASE"/>
    <property type="match status" value="1"/>
</dbReference>
<keyword evidence="8" id="KW-0456">Lyase</keyword>
<evidence type="ECO:0000256" key="1">
    <source>
        <dbReference type="ARBA" id="ARBA00001933"/>
    </source>
</evidence>
<evidence type="ECO:0000256" key="7">
    <source>
        <dbReference type="ARBA" id="ARBA00023141"/>
    </source>
</evidence>